<dbReference type="OrthoDB" id="441210at2759"/>
<dbReference type="EMBL" id="JAPQKR010000015">
    <property type="protein sequence ID" value="KAJ5194614.1"/>
    <property type="molecule type" value="Genomic_DNA"/>
</dbReference>
<evidence type="ECO:0000256" key="6">
    <source>
        <dbReference type="SAM" id="MobiDB-lite"/>
    </source>
</evidence>
<feature type="compositionally biased region" description="Polar residues" evidence="6">
    <location>
        <begin position="257"/>
        <end position="273"/>
    </location>
</feature>
<dbReference type="GO" id="GO:0061630">
    <property type="term" value="F:ubiquitin protein ligase activity"/>
    <property type="evidence" value="ECO:0007669"/>
    <property type="project" value="InterPro"/>
</dbReference>
<dbReference type="InterPro" id="IPR017907">
    <property type="entry name" value="Znf_RING_CS"/>
</dbReference>
<evidence type="ECO:0000313" key="9">
    <source>
        <dbReference type="Proteomes" id="UP001150904"/>
    </source>
</evidence>
<gene>
    <name evidence="8" type="ORF">N7498_008052</name>
</gene>
<dbReference type="PANTHER" id="PTHR14305:SF0">
    <property type="entry name" value="E3 UBIQUITIN-PROTEIN LIGASE CCNB1IP1"/>
    <property type="match status" value="1"/>
</dbReference>
<feature type="region of interest" description="Disordered" evidence="6">
    <location>
        <begin position="208"/>
        <end position="327"/>
    </location>
</feature>
<dbReference type="SUPFAM" id="SSF57850">
    <property type="entry name" value="RING/U-box"/>
    <property type="match status" value="1"/>
</dbReference>
<organism evidence="8 9">
    <name type="scientific">Penicillium cinerascens</name>
    <dbReference type="NCBI Taxonomy" id="70096"/>
    <lineage>
        <taxon>Eukaryota</taxon>
        <taxon>Fungi</taxon>
        <taxon>Dikarya</taxon>
        <taxon>Ascomycota</taxon>
        <taxon>Pezizomycotina</taxon>
        <taxon>Eurotiomycetes</taxon>
        <taxon>Eurotiomycetidae</taxon>
        <taxon>Eurotiales</taxon>
        <taxon>Aspergillaceae</taxon>
        <taxon>Penicillium</taxon>
    </lineage>
</organism>
<dbReference type="PANTHER" id="PTHR14305">
    <property type="entry name" value="E3 UBIQUITIN-PROTEIN LIGASE CCNB1IP1"/>
    <property type="match status" value="1"/>
</dbReference>
<dbReference type="RefSeq" id="XP_058305102.1">
    <property type="nucleotide sequence ID" value="XM_058455114.1"/>
</dbReference>
<dbReference type="AlphaFoldDB" id="A0A9W9JDY6"/>
<evidence type="ECO:0000256" key="5">
    <source>
        <dbReference type="SAM" id="Coils"/>
    </source>
</evidence>
<evidence type="ECO:0000259" key="7">
    <source>
        <dbReference type="PROSITE" id="PS50089"/>
    </source>
</evidence>
<keyword evidence="3" id="KW-0862">Zinc</keyword>
<dbReference type="InterPro" id="IPR042448">
    <property type="entry name" value="CCNB1IP1"/>
</dbReference>
<evidence type="ECO:0000256" key="4">
    <source>
        <dbReference type="PROSITE-ProRule" id="PRU00175"/>
    </source>
</evidence>
<dbReference type="CDD" id="cd16449">
    <property type="entry name" value="RING-HC"/>
    <property type="match status" value="1"/>
</dbReference>
<proteinExistence type="predicted"/>
<dbReference type="InterPro" id="IPR001841">
    <property type="entry name" value="Znf_RING"/>
</dbReference>
<reference evidence="8" key="2">
    <citation type="journal article" date="2023" name="IMA Fungus">
        <title>Comparative genomic study of the Penicillium genus elucidates a diverse pangenome and 15 lateral gene transfer events.</title>
        <authorList>
            <person name="Petersen C."/>
            <person name="Sorensen T."/>
            <person name="Nielsen M.R."/>
            <person name="Sondergaard T.E."/>
            <person name="Sorensen J.L."/>
            <person name="Fitzpatrick D.A."/>
            <person name="Frisvad J.C."/>
            <person name="Nielsen K.L."/>
        </authorList>
    </citation>
    <scope>NUCLEOTIDE SEQUENCE</scope>
    <source>
        <strain evidence="8">IBT 15544</strain>
    </source>
</reference>
<protein>
    <submittedName>
        <fullName evidence="8">Cyclin</fullName>
    </submittedName>
</protein>
<dbReference type="Pfam" id="PF14634">
    <property type="entry name" value="zf-RING_5"/>
    <property type="match status" value="1"/>
</dbReference>
<dbReference type="PROSITE" id="PS50089">
    <property type="entry name" value="ZF_RING_2"/>
    <property type="match status" value="1"/>
</dbReference>
<dbReference type="GO" id="GO:0000795">
    <property type="term" value="C:synaptonemal complex"/>
    <property type="evidence" value="ECO:0007669"/>
    <property type="project" value="InterPro"/>
</dbReference>
<dbReference type="PROSITE" id="PS00518">
    <property type="entry name" value="ZF_RING_1"/>
    <property type="match status" value="1"/>
</dbReference>
<accession>A0A9W9JDY6</accession>
<dbReference type="Gene3D" id="3.30.40.10">
    <property type="entry name" value="Zinc/RING finger domain, C3HC4 (zinc finger)"/>
    <property type="match status" value="1"/>
</dbReference>
<dbReference type="GeneID" id="83182415"/>
<evidence type="ECO:0000256" key="3">
    <source>
        <dbReference type="ARBA" id="ARBA00022833"/>
    </source>
</evidence>
<comment type="caution">
    <text evidence="8">The sequence shown here is derived from an EMBL/GenBank/DDBJ whole genome shotgun (WGS) entry which is preliminary data.</text>
</comment>
<evidence type="ECO:0000313" key="8">
    <source>
        <dbReference type="EMBL" id="KAJ5194614.1"/>
    </source>
</evidence>
<dbReference type="GO" id="GO:0008270">
    <property type="term" value="F:zinc ion binding"/>
    <property type="evidence" value="ECO:0007669"/>
    <property type="project" value="UniProtKB-KW"/>
</dbReference>
<keyword evidence="1" id="KW-0479">Metal-binding</keyword>
<feature type="compositionally biased region" description="Polar residues" evidence="6">
    <location>
        <begin position="208"/>
        <end position="221"/>
    </location>
</feature>
<dbReference type="GO" id="GO:0007131">
    <property type="term" value="P:reciprocal meiotic recombination"/>
    <property type="evidence" value="ECO:0007669"/>
    <property type="project" value="InterPro"/>
</dbReference>
<keyword evidence="2 4" id="KW-0863">Zinc-finger</keyword>
<keyword evidence="9" id="KW-1185">Reference proteome</keyword>
<feature type="coiled-coil region" evidence="5">
    <location>
        <begin position="137"/>
        <end position="174"/>
    </location>
</feature>
<reference evidence="8" key="1">
    <citation type="submission" date="2022-12" db="EMBL/GenBank/DDBJ databases">
        <authorList>
            <person name="Petersen C."/>
        </authorList>
    </citation>
    <scope>NUCLEOTIDE SEQUENCE</scope>
    <source>
        <strain evidence="8">IBT 15544</strain>
    </source>
</reference>
<evidence type="ECO:0000256" key="2">
    <source>
        <dbReference type="ARBA" id="ARBA00022771"/>
    </source>
</evidence>
<evidence type="ECO:0000256" key="1">
    <source>
        <dbReference type="ARBA" id="ARBA00022723"/>
    </source>
</evidence>
<dbReference type="InterPro" id="IPR013083">
    <property type="entry name" value="Znf_RING/FYVE/PHD"/>
</dbReference>
<keyword evidence="5" id="KW-0175">Coiled coil</keyword>
<feature type="domain" description="RING-type" evidence="7">
    <location>
        <begin position="12"/>
        <end position="53"/>
    </location>
</feature>
<name>A0A9W9JDY6_9EURO</name>
<dbReference type="Proteomes" id="UP001150904">
    <property type="component" value="Unassembled WGS sequence"/>
</dbReference>
<sequence>MDFHLRCNSLKCRVQLKERAVVTTCSHIFCLECADGLGFSHPTAGGRRCPACQTLLSNPDDAVSTILNPTEDYKTSVLSGLDPNTVMECAGRALGFWAYQSTQEIFYQEFLGKSLTEKYASLNTQMEKVFHNANSEISTLHSKISDMQAAQEQLEKKNQVLADLNREKSKKLSQMTNLYNLLKARAMRTEMQTAASDTVSQTLNNLSSRNGTIVPTIQPGAQSRPIFSKARGQARTPKTPSYPMSPEGIEQLHRYQRSGTGSSRMAGEQNDSGTMAPPPRKPIWDRKNPRDLTSNPQHRTRLPHPPRQSTSLSHLPPEDEILARFGH</sequence>